<gene>
    <name evidence="9" type="ORF">CYR55_21140</name>
</gene>
<keyword evidence="4" id="KW-0998">Cell outer membrane</keyword>
<dbReference type="InterPro" id="IPR015217">
    <property type="entry name" value="Invasin_dom_3"/>
</dbReference>
<dbReference type="Pfam" id="PF09134">
    <property type="entry name" value="Invasin_D3"/>
    <property type="match status" value="1"/>
</dbReference>
<dbReference type="GO" id="GO:0009279">
    <property type="term" value="C:cell outer membrane"/>
    <property type="evidence" value="ECO:0007669"/>
    <property type="project" value="UniProtKB-SubCell"/>
</dbReference>
<feature type="domain" description="Big-1" evidence="7">
    <location>
        <begin position="1342"/>
        <end position="1432"/>
    </location>
</feature>
<dbReference type="SUPFAM" id="SSF49373">
    <property type="entry name" value="Invasin/intimin cell-adhesion fragments"/>
    <property type="match status" value="11"/>
</dbReference>
<name>A0A2N5DVJ8_9GAMM</name>
<dbReference type="GO" id="GO:0007155">
    <property type="term" value="P:cell adhesion"/>
    <property type="evidence" value="ECO:0007669"/>
    <property type="project" value="InterPro"/>
</dbReference>
<evidence type="ECO:0000259" key="8">
    <source>
        <dbReference type="PROSITE" id="PS51782"/>
    </source>
</evidence>
<feature type="domain" description="Big-1" evidence="7">
    <location>
        <begin position="1242"/>
        <end position="1334"/>
    </location>
</feature>
<feature type="domain" description="Big-1" evidence="7">
    <location>
        <begin position="945"/>
        <end position="1036"/>
    </location>
</feature>
<evidence type="ECO:0000256" key="2">
    <source>
        <dbReference type="ARBA" id="ARBA00010116"/>
    </source>
</evidence>
<dbReference type="InterPro" id="IPR013783">
    <property type="entry name" value="Ig-like_fold"/>
</dbReference>
<feature type="domain" description="Big-1" evidence="7">
    <location>
        <begin position="1439"/>
        <end position="1542"/>
    </location>
</feature>
<dbReference type="PRINTS" id="PR01369">
    <property type="entry name" value="INTIMIN"/>
</dbReference>
<dbReference type="PROSITE" id="PS51127">
    <property type="entry name" value="BIG1"/>
    <property type="match status" value="9"/>
</dbReference>
<reference evidence="9 10" key="1">
    <citation type="submission" date="2017-12" db="EMBL/GenBank/DDBJ databases">
        <title>Characterization of six clinical isolates of Enterochimera gen. nov., a novel genus of the Yersiniaciae family and the three species Enterochimera arupensis sp. nov., Enterochimera coloradensis sp. nov, and Enterochimera californica sp. nov.</title>
        <authorList>
            <person name="Rossi A."/>
            <person name="Fisher M."/>
        </authorList>
    </citation>
    <scope>NUCLEOTIDE SEQUENCE [LARGE SCALE GENOMIC DNA]</scope>
    <source>
        <strain evidence="10">2015-Iso6</strain>
    </source>
</reference>
<dbReference type="InterPro" id="IPR003344">
    <property type="entry name" value="Big_1_dom"/>
</dbReference>
<dbReference type="FunFam" id="2.40.160.160:FF:000001">
    <property type="entry name" value="Intimin-like inverse autotransporter SinH"/>
    <property type="match status" value="1"/>
</dbReference>
<feature type="domain" description="LysM" evidence="8">
    <location>
        <begin position="62"/>
        <end position="111"/>
    </location>
</feature>
<dbReference type="InterPro" id="IPR024519">
    <property type="entry name" value="IAT_beta"/>
</dbReference>
<feature type="domain" description="Big-1" evidence="7">
    <location>
        <begin position="642"/>
        <end position="739"/>
    </location>
</feature>
<feature type="domain" description="Big-1" evidence="7">
    <location>
        <begin position="1143"/>
        <end position="1234"/>
    </location>
</feature>
<dbReference type="InterPro" id="IPR018392">
    <property type="entry name" value="LysM"/>
</dbReference>
<comment type="function">
    <text evidence="5">Invasin is a protein that allows enteric bacteria to penetrate cultured mammalian cells. The entry of invasin in the cell is mediated by binding several beta-1 chain integrins.</text>
</comment>
<dbReference type="PANTHER" id="PTHR39576:SF2">
    <property type="entry name" value="ATTACHING AND EFFACING PROTEIN HOMOLOG-RELATED"/>
    <property type="match status" value="1"/>
</dbReference>
<sequence length="1819" mass="186398">MNLSSGTSLLGAVRAHRCLLLCTAWLQIFLQLLLMLLPLQARAAPAPRPGVQLEEQTLSRASMYTLQPGENATLVAQRKHLTLDDLWKLNQYRQPNREAMLRLSGGDILLIPMSERDQALPQLGGTPLSEEKAPDERVFAQQAKAFGQATGGRYSNGDAAQNFVQAQAAQAATSTVEGWLSQFGTVRANLAVADGSDLDSSSLDMLSPLWQSRSRIFFTQFGVRDVSDRVIANLGFGQRHFTDNGWMFGYNAFYDQEITNNNARMGLGLEAWRDYLKLSTNVYMRLTNWVDSKELEDYEERPANGWDVMAQGYIPAYPQVGGKLAYEQYYGNSVALFGIDNRQKDPHAITVGVNYTPVPLVSFGVDYRQGKGGMDDTRYSMMFNYTFGVPWDEQVSSENVALKRSLAGSRLDLVDRNNEIVMEFRKKILITLGLPPEISGRSGQLYDIGYTLQSKYALSRIEWQQSELVAAGGAVVDLGGGRYQVKMPSFKYDGSPNSYPLSGIAADSKGNRSNSASSLITVNGAAIDNVKSTTTATPTDIMADGQSTSLVEVKVVDTEGNPVSGLGADLKFSLAETLTDSSTQPAIAARLGNVNETAPGVYQVLLTAGNNPGSVVVTPSVGEVTLAAVTVNETVAVRNARIVSLTVNKNRAIANGEDPVIYSARVLDDNDQPVKGVLVRWATSLGEDAAPASTTNEEGIATVTLTSTQAGVAIESAQVSLAGQPTGSEPVQAPPVLFVPDAATATFSQITEDKTQALANGADAVTLTVTVVDANGNLIPAQTVNWATTLGNMSAGSTTTGANGTSSITLTSAAAGSALVSARLGNNAAITADPITFSGDPSTAVVSTLTPDKLTAIANGSDPVTYDALVLDANNNPVSGVAITLNTDRGTLAAPTGVTNAQGHYLTTLTSTERGEAIVSATIPNQPAKTAQTVTFTADTSSATVTALTVDKRLVLANGTDQAIYTATVTDAQGNPVANQTVSWTTNFATLSAPTSTTGPDGTATITLTSLQAGAAVVNAQVGSSAARVAEEVTFTGDPATVTIASISHDKSTALANGSDTITYTANVRDINDNPVPGQTVTFTTNLGTLGTLTAVTNAAGQAQTTATSTVAGTINAGASLANGASITATPAAFTADPSTARISTVTVDRTTALANGSDAVTYTATVTDANNNPLSDIAVNWATTLGTLAGAQSSTGADGLATITLSSTTAGPAQVNAQLSGGTASAAPVVTFAADAGTAQITSLTVDKTTAVANGTDPLTYTATVADANGNLLANQTVTLVTDRGTFGSGGTGQTNAAGQVVLPLVSTQAGPVAVSGSVNGGTAVGAPAAAFIADASTANIASLTVDRTTAIANGSDSVTYTATVLDANSNPVADQAITWNSSLGTLSAPGGNTGSDGVLTVSLSSLAAGVANLTATLNGTATGADPVTFTADISTAVVTVQANTSTVPADGVTPVIVTATVRDANNNVLPDLPVTYTTDFGQLSVPGGTTDANGQVTFNLTSQQAGTATAVAARLSNGVTGTGGPYQFVPDLNTAVVTLTPSGNGIYTTDSDNPVAVSVVDAFGNPIVGTVTLTADNPAVSVTGSPVTLDASGNGTATVRSATTLPAVVLTATLDPNPAKTAAANVSFTTPIVVVSREAVDANGGNANGKTFGQGPGIAWPGASFHITLAGGSGNLSWASSNPALTVDNDGTVTFNSNPGDGALTITITDNLTQQVVTENWNFVSWFNTAGSSTQGDHPTAVAACVGNGGLPTLGNMSSLVSLWGNMSAYNWDTSSDYWTNESDLSQANYYFASDLSLGVQNSYPETTPAAYVCGGE</sequence>
<dbReference type="InterPro" id="IPR038177">
    <property type="entry name" value="IAT_beta_sf"/>
</dbReference>
<dbReference type="InterPro" id="IPR003535">
    <property type="entry name" value="Intimin/invasin_bac"/>
</dbReference>
<comment type="subcellular location">
    <subcellularLocation>
        <location evidence="1">Cell outer membrane</location>
    </subcellularLocation>
</comment>
<evidence type="ECO:0000256" key="3">
    <source>
        <dbReference type="ARBA" id="ARBA00023136"/>
    </source>
</evidence>
<dbReference type="Pfam" id="PF02369">
    <property type="entry name" value="Big_1"/>
    <property type="match status" value="9"/>
</dbReference>
<comment type="caution">
    <text evidence="9">The sequence shown here is derived from an EMBL/GenBank/DDBJ whole genome shotgun (WGS) entry which is preliminary data.</text>
</comment>
<evidence type="ECO:0000313" key="10">
    <source>
        <dbReference type="Proteomes" id="UP000234240"/>
    </source>
</evidence>
<feature type="domain" description="Big-1" evidence="7">
    <location>
        <begin position="846"/>
        <end position="937"/>
    </location>
</feature>
<evidence type="ECO:0000259" key="7">
    <source>
        <dbReference type="PROSITE" id="PS51127"/>
    </source>
</evidence>
<dbReference type="PANTHER" id="PTHR39576">
    <property type="entry name" value="ATTACHING AND EFFACING PROTEIN HOMOLOG-RELATED-RELATED"/>
    <property type="match status" value="1"/>
</dbReference>
<accession>A0A2N5DVJ8</accession>
<organism evidence="9 10">
    <name type="scientific">Chimaeribacter californicus</name>
    <dbReference type="NCBI Taxonomy" id="2060067"/>
    <lineage>
        <taxon>Bacteria</taxon>
        <taxon>Pseudomonadati</taxon>
        <taxon>Pseudomonadota</taxon>
        <taxon>Gammaproteobacteria</taxon>
        <taxon>Enterobacterales</taxon>
        <taxon>Yersiniaceae</taxon>
        <taxon>Chimaeribacter</taxon>
    </lineage>
</organism>
<dbReference type="InterPro" id="IPR051715">
    <property type="entry name" value="Intimin-Invasin_domain"/>
</dbReference>
<keyword evidence="3" id="KW-0472">Membrane</keyword>
<proteinExistence type="inferred from homology"/>
<evidence type="ECO:0000313" key="9">
    <source>
        <dbReference type="EMBL" id="PLR31110.1"/>
    </source>
</evidence>
<dbReference type="Pfam" id="PF11924">
    <property type="entry name" value="IAT_beta"/>
    <property type="match status" value="1"/>
</dbReference>
<evidence type="ECO:0000256" key="6">
    <source>
        <dbReference type="ARBA" id="ARBA00074571"/>
    </source>
</evidence>
<dbReference type="OrthoDB" id="8320584at2"/>
<comment type="similarity">
    <text evidence="2">Belongs to the intimin/invasin family.</text>
</comment>
<evidence type="ECO:0000256" key="5">
    <source>
        <dbReference type="ARBA" id="ARBA00057597"/>
    </source>
</evidence>
<feature type="domain" description="Big-1" evidence="7">
    <location>
        <begin position="747"/>
        <end position="838"/>
    </location>
</feature>
<dbReference type="InterPro" id="IPR008964">
    <property type="entry name" value="Invasin/intimin_cell_adhesion"/>
</dbReference>
<dbReference type="EMBL" id="PJZF01000027">
    <property type="protein sequence ID" value="PLR31110.1"/>
    <property type="molecule type" value="Genomic_DNA"/>
</dbReference>
<dbReference type="Gene3D" id="2.60.40.10">
    <property type="entry name" value="Immunoglobulins"/>
    <property type="match status" value="10"/>
</dbReference>
<keyword evidence="10" id="KW-1185">Reference proteome</keyword>
<dbReference type="Gene3D" id="2.40.160.160">
    <property type="entry name" value="Inverse autotransporter, beta-domain"/>
    <property type="match status" value="1"/>
</dbReference>
<evidence type="ECO:0000256" key="1">
    <source>
        <dbReference type="ARBA" id="ARBA00004442"/>
    </source>
</evidence>
<dbReference type="Proteomes" id="UP000234240">
    <property type="component" value="Unassembled WGS sequence"/>
</dbReference>
<dbReference type="SMART" id="SM00634">
    <property type="entry name" value="BID_1"/>
    <property type="match status" value="10"/>
</dbReference>
<protein>
    <recommendedName>
        <fullName evidence="6">Invasin</fullName>
    </recommendedName>
</protein>
<dbReference type="PROSITE" id="PS51782">
    <property type="entry name" value="LYSM"/>
    <property type="match status" value="1"/>
</dbReference>
<evidence type="ECO:0000256" key="4">
    <source>
        <dbReference type="ARBA" id="ARBA00023237"/>
    </source>
</evidence>
<feature type="domain" description="Big-1" evidence="7">
    <location>
        <begin position="1044"/>
        <end position="1135"/>
    </location>
</feature>